<dbReference type="Pfam" id="PF02626">
    <property type="entry name" value="CT_A_B"/>
    <property type="match status" value="1"/>
</dbReference>
<dbReference type="InterPro" id="IPR003778">
    <property type="entry name" value="CT_A_B"/>
</dbReference>
<dbReference type="AlphaFoldDB" id="A0A024GXA3"/>
<evidence type="ECO:0000259" key="5">
    <source>
        <dbReference type="SMART" id="SM00797"/>
    </source>
</evidence>
<dbReference type="EMBL" id="CAQI01000027">
    <property type="protein sequence ID" value="CCQ44570.1"/>
    <property type="molecule type" value="Genomic_DNA"/>
</dbReference>
<comment type="caution">
    <text evidence="6">The sequence shown here is derived from an EMBL/GenBank/DDBJ whole genome shotgun (WGS) entry which is preliminary data.</text>
</comment>
<evidence type="ECO:0000313" key="7">
    <source>
        <dbReference type="Proteomes" id="UP000035722"/>
    </source>
</evidence>
<dbReference type="OrthoDB" id="9768696at2"/>
<organism evidence="6 7">
    <name type="scientific">Pseudarthrobacter siccitolerans</name>
    <dbReference type="NCBI Taxonomy" id="861266"/>
    <lineage>
        <taxon>Bacteria</taxon>
        <taxon>Bacillati</taxon>
        <taxon>Actinomycetota</taxon>
        <taxon>Actinomycetes</taxon>
        <taxon>Micrococcales</taxon>
        <taxon>Micrococcaceae</taxon>
        <taxon>Pseudarthrobacter</taxon>
    </lineage>
</organism>
<dbReference type="InterPro" id="IPR052708">
    <property type="entry name" value="PxpC"/>
</dbReference>
<evidence type="ECO:0000256" key="1">
    <source>
        <dbReference type="ARBA" id="ARBA00022741"/>
    </source>
</evidence>
<sequence>MSLVIQQPGNSVVTDLGRFRGPRFGLPVNGALDQFSARAANILAGNADNAPLLEITALDFRMRATTDLLIAVTGAPLHLSVGGRECQQWEPVSVRVGETVAIRRIDGGLRAYIAVHGSVEAPVLLGSCAPDTVVGFGLRLTEGTELKTFRSVPPIRQPYFDLPLFRLGLTRPEFTSTAVVEVTDGPDVDEFGDTAELLYNTDYTVSARSNHIGLRLGGALPERQSTAEVLSRGVPVGAIEVPSREELLVLHRGRGVTAGYPVLAVVTSRSLDVLAQARPGHKITFRKTSVPEATAKHRAALRELETLRSTISTVFALLGVGNQPGNHYGSQPSNHYGNQPGWPRLAPAAGS</sequence>
<name>A0A024GXA3_9MICC</name>
<evidence type="ECO:0000256" key="3">
    <source>
        <dbReference type="ARBA" id="ARBA00022840"/>
    </source>
</evidence>
<feature type="compositionally biased region" description="Polar residues" evidence="4">
    <location>
        <begin position="326"/>
        <end position="337"/>
    </location>
</feature>
<keyword evidence="2 6" id="KW-0378">Hydrolase</keyword>
<protein>
    <submittedName>
        <fullName evidence="6">Allophanate hydrolase subunit 2 family protein</fullName>
    </submittedName>
</protein>
<dbReference type="RefSeq" id="WP_083435278.1">
    <property type="nucleotide sequence ID" value="NZ_CAQI01000027.1"/>
</dbReference>
<keyword evidence="7" id="KW-1185">Reference proteome</keyword>
<dbReference type="Gene3D" id="2.40.100.10">
    <property type="entry name" value="Cyclophilin-like"/>
    <property type="match status" value="1"/>
</dbReference>
<reference evidence="7" key="1">
    <citation type="journal article" date="2014" name="Genome Announc.">
        <title>Genome Sequence of Arthrobacter siccitolerans 4J27, a Xeroprotectant-Producing Desiccation-Tolerant Microorganism.</title>
        <authorList>
            <person name="Manzanera M."/>
            <person name="Santa-Cruz-Calvo L."/>
            <person name="Vilchez J.I."/>
            <person name="Garcia-Fontana C."/>
            <person name="Silva-Castro G.A."/>
            <person name="Calvo C."/>
            <person name="Gonzalez-Lopez J."/>
        </authorList>
    </citation>
    <scope>NUCLEOTIDE SEQUENCE [LARGE SCALE GENOMIC DNA]</scope>
    <source>
        <strain evidence="7">4J27</strain>
    </source>
</reference>
<dbReference type="GO" id="GO:0005524">
    <property type="term" value="F:ATP binding"/>
    <property type="evidence" value="ECO:0007669"/>
    <property type="project" value="UniProtKB-KW"/>
</dbReference>
<accession>A0A024GXA3</accession>
<dbReference type="PANTHER" id="PTHR43309">
    <property type="entry name" value="5-OXOPROLINASE SUBUNIT C"/>
    <property type="match status" value="1"/>
</dbReference>
<feature type="region of interest" description="Disordered" evidence="4">
    <location>
        <begin position="326"/>
        <end position="351"/>
    </location>
</feature>
<feature type="domain" description="Carboxyltransferase" evidence="5">
    <location>
        <begin position="23"/>
        <end position="304"/>
    </location>
</feature>
<dbReference type="Proteomes" id="UP000035722">
    <property type="component" value="Unassembled WGS sequence"/>
</dbReference>
<dbReference type="GO" id="GO:0016787">
    <property type="term" value="F:hydrolase activity"/>
    <property type="evidence" value="ECO:0007669"/>
    <property type="project" value="UniProtKB-KW"/>
</dbReference>
<evidence type="ECO:0000256" key="4">
    <source>
        <dbReference type="SAM" id="MobiDB-lite"/>
    </source>
</evidence>
<dbReference type="STRING" id="861266.ARTSIC4J27_496"/>
<proteinExistence type="predicted"/>
<keyword evidence="3" id="KW-0067">ATP-binding</keyword>
<gene>
    <name evidence="6" type="ORF">ARTSIC4J27_496</name>
</gene>
<dbReference type="PANTHER" id="PTHR43309:SF3">
    <property type="entry name" value="5-OXOPROLINASE SUBUNIT C"/>
    <property type="match status" value="1"/>
</dbReference>
<evidence type="ECO:0000256" key="2">
    <source>
        <dbReference type="ARBA" id="ARBA00022801"/>
    </source>
</evidence>
<keyword evidence="1" id="KW-0547">Nucleotide-binding</keyword>
<dbReference type="InterPro" id="IPR029000">
    <property type="entry name" value="Cyclophilin-like_dom_sf"/>
</dbReference>
<dbReference type="SMART" id="SM00797">
    <property type="entry name" value="AHS2"/>
    <property type="match status" value="1"/>
</dbReference>
<evidence type="ECO:0000313" key="6">
    <source>
        <dbReference type="EMBL" id="CCQ44570.1"/>
    </source>
</evidence>